<organism evidence="2">
    <name type="scientific">Gibberella zeae</name>
    <name type="common">Wheat head blight fungus</name>
    <name type="synonym">Fusarium graminearum</name>
    <dbReference type="NCBI Taxonomy" id="5518"/>
    <lineage>
        <taxon>Eukaryota</taxon>
        <taxon>Fungi</taxon>
        <taxon>Dikarya</taxon>
        <taxon>Ascomycota</taxon>
        <taxon>Pezizomycotina</taxon>
        <taxon>Sordariomycetes</taxon>
        <taxon>Hypocreomycetidae</taxon>
        <taxon>Hypocreales</taxon>
        <taxon>Nectriaceae</taxon>
        <taxon>Fusarium</taxon>
    </lineage>
</organism>
<dbReference type="EMBL" id="CAAKMV010000088">
    <property type="protein sequence ID" value="VIO54038.1"/>
    <property type="molecule type" value="Genomic_DNA"/>
</dbReference>
<evidence type="ECO:0000313" key="2">
    <source>
        <dbReference type="EMBL" id="VIO54038.1"/>
    </source>
</evidence>
<sequence>MALLRTMDTFRAGLEGKRLPSSKLRLPTTSNFLTRSKRKRPVVSAPIGPVKNSRGADFVRSDTLIIVPTIKDCCSDDSSSDKENAQAIKTTRRISASFSTHGSLASPPTVAKSGLTATSSHQSLLSAAPIKPLPTTASFTNFSRKTLANSSSYGVYPTVDTIFQDENVPPPDHKEVAPAETVSSTMNKSRLPKSRTLTVLSEIRSSISRTSMNSKPSSPRPLADQSRKASSSSTSSLLTSSSSRLCLPGYSSTSASRTNSTSTLVTELLPKPEQITSSQPSAYWSGRFVSLHDRFLTEEFSTEGAVSKDSSSDNSFRAFVMKTDRAAVNSRPTHLSHSTTTSALTSLTVTKPRNKTSTKDARCLRVFHHLENLCITIEARRSLLAWQQTYARRMDKPNLLPQGGSMEHKSLMGRIFSGGKGTSGNTRHSLPAMNGPSGLPVSKKRPSLASKQRGKRLSFN</sequence>
<feature type="compositionally biased region" description="Polar residues" evidence="1">
    <location>
        <begin position="195"/>
        <end position="217"/>
    </location>
</feature>
<name>A0A4E9E731_GIBZA</name>
<protein>
    <submittedName>
        <fullName evidence="2">Uncharacterized protein</fullName>
    </submittedName>
</protein>
<gene>
    <name evidence="2" type="ORF">FUG_LOCUS114583</name>
</gene>
<accession>A0A4E9E731</accession>
<proteinExistence type="predicted"/>
<feature type="compositionally biased region" description="Basic residues" evidence="1">
    <location>
        <begin position="442"/>
        <end position="460"/>
    </location>
</feature>
<feature type="region of interest" description="Disordered" evidence="1">
    <location>
        <begin position="164"/>
        <end position="243"/>
    </location>
</feature>
<reference evidence="2" key="1">
    <citation type="submission" date="2019-04" db="EMBL/GenBank/DDBJ databases">
        <authorList>
            <person name="Melise S."/>
            <person name="Noan J."/>
            <person name="Okalmin O."/>
        </authorList>
    </citation>
    <scope>NUCLEOTIDE SEQUENCE</scope>
    <source>
        <strain evidence="2">FN9</strain>
    </source>
</reference>
<feature type="region of interest" description="Disordered" evidence="1">
    <location>
        <begin position="414"/>
        <end position="460"/>
    </location>
</feature>
<dbReference type="AlphaFoldDB" id="A0A4E9E731"/>
<evidence type="ECO:0000256" key="1">
    <source>
        <dbReference type="SAM" id="MobiDB-lite"/>
    </source>
</evidence>
<feature type="compositionally biased region" description="Low complexity" evidence="1">
    <location>
        <begin position="230"/>
        <end position="243"/>
    </location>
</feature>